<protein>
    <submittedName>
        <fullName evidence="1">Uncharacterized protein</fullName>
    </submittedName>
</protein>
<name>A0A4S8L0E8_DENBC</name>
<accession>A0A4S8L0E8</accession>
<sequence>MCLVVLSPRYTSGGFFCEFQDTENIQEKMSGLLDEDRPIPLVAALLAPINKGHNALLSAETLLTPAPTTVGLSKLPNDVSICFPGTPVPP</sequence>
<gene>
    <name evidence="2" type="ORF">K435DRAFT_244762</name>
    <name evidence="1" type="ORF">K435DRAFT_469556</name>
</gene>
<dbReference type="EMBL" id="ML179318">
    <property type="protein sequence ID" value="THU91000.1"/>
    <property type="molecule type" value="Genomic_DNA"/>
</dbReference>
<evidence type="ECO:0000313" key="1">
    <source>
        <dbReference type="EMBL" id="THU81701.1"/>
    </source>
</evidence>
<dbReference type="Proteomes" id="UP000297245">
    <property type="component" value="Unassembled WGS sequence"/>
</dbReference>
<dbReference type="EMBL" id="ML179786">
    <property type="protein sequence ID" value="THU81701.1"/>
    <property type="molecule type" value="Genomic_DNA"/>
</dbReference>
<evidence type="ECO:0000313" key="2">
    <source>
        <dbReference type="EMBL" id="THU91000.1"/>
    </source>
</evidence>
<reference evidence="1 3" key="1">
    <citation type="journal article" date="2019" name="Nat. Ecol. Evol.">
        <title>Megaphylogeny resolves global patterns of mushroom evolution.</title>
        <authorList>
            <person name="Varga T."/>
            <person name="Krizsan K."/>
            <person name="Foldi C."/>
            <person name="Dima B."/>
            <person name="Sanchez-Garcia M."/>
            <person name="Sanchez-Ramirez S."/>
            <person name="Szollosi G.J."/>
            <person name="Szarkandi J.G."/>
            <person name="Papp V."/>
            <person name="Albert L."/>
            <person name="Andreopoulos W."/>
            <person name="Angelini C."/>
            <person name="Antonin V."/>
            <person name="Barry K.W."/>
            <person name="Bougher N.L."/>
            <person name="Buchanan P."/>
            <person name="Buyck B."/>
            <person name="Bense V."/>
            <person name="Catcheside P."/>
            <person name="Chovatia M."/>
            <person name="Cooper J."/>
            <person name="Damon W."/>
            <person name="Desjardin D."/>
            <person name="Finy P."/>
            <person name="Geml J."/>
            <person name="Haridas S."/>
            <person name="Hughes K."/>
            <person name="Justo A."/>
            <person name="Karasinski D."/>
            <person name="Kautmanova I."/>
            <person name="Kiss B."/>
            <person name="Kocsube S."/>
            <person name="Kotiranta H."/>
            <person name="LaButti K.M."/>
            <person name="Lechner B.E."/>
            <person name="Liimatainen K."/>
            <person name="Lipzen A."/>
            <person name="Lukacs Z."/>
            <person name="Mihaltcheva S."/>
            <person name="Morgado L.N."/>
            <person name="Niskanen T."/>
            <person name="Noordeloos M.E."/>
            <person name="Ohm R.A."/>
            <person name="Ortiz-Santana B."/>
            <person name="Ovrebo C."/>
            <person name="Racz N."/>
            <person name="Riley R."/>
            <person name="Savchenko A."/>
            <person name="Shiryaev A."/>
            <person name="Soop K."/>
            <person name="Spirin V."/>
            <person name="Szebenyi C."/>
            <person name="Tomsovsky M."/>
            <person name="Tulloss R.E."/>
            <person name="Uehling J."/>
            <person name="Grigoriev I.V."/>
            <person name="Vagvolgyi C."/>
            <person name="Papp T."/>
            <person name="Martin F.M."/>
            <person name="Miettinen O."/>
            <person name="Hibbett D.S."/>
            <person name="Nagy L.G."/>
        </authorList>
    </citation>
    <scope>NUCLEOTIDE SEQUENCE [LARGE SCALE GENOMIC DNA]</scope>
    <source>
        <strain evidence="1 3">CBS 962.96</strain>
    </source>
</reference>
<proteinExistence type="predicted"/>
<evidence type="ECO:0000313" key="3">
    <source>
        <dbReference type="Proteomes" id="UP000297245"/>
    </source>
</evidence>
<organism evidence="1 3">
    <name type="scientific">Dendrothele bispora (strain CBS 962.96)</name>
    <dbReference type="NCBI Taxonomy" id="1314807"/>
    <lineage>
        <taxon>Eukaryota</taxon>
        <taxon>Fungi</taxon>
        <taxon>Dikarya</taxon>
        <taxon>Basidiomycota</taxon>
        <taxon>Agaricomycotina</taxon>
        <taxon>Agaricomycetes</taxon>
        <taxon>Agaricomycetidae</taxon>
        <taxon>Agaricales</taxon>
        <taxon>Agaricales incertae sedis</taxon>
        <taxon>Dendrothele</taxon>
    </lineage>
</organism>
<dbReference type="AlphaFoldDB" id="A0A4S8L0E8"/>
<keyword evidence="3" id="KW-1185">Reference proteome</keyword>